<protein>
    <submittedName>
        <fullName evidence="3">DUF418 domain-containing protein</fullName>
    </submittedName>
</protein>
<comment type="caution">
    <text evidence="3">The sequence shown here is derived from an EMBL/GenBank/DDBJ whole genome shotgun (WGS) entry which is preliminary data.</text>
</comment>
<feature type="domain" description="DUF418" evidence="2">
    <location>
        <begin position="185"/>
        <end position="323"/>
    </location>
</feature>
<feature type="transmembrane region" description="Helical" evidence="1">
    <location>
        <begin position="253"/>
        <end position="280"/>
    </location>
</feature>
<feature type="transmembrane region" description="Helical" evidence="1">
    <location>
        <begin position="68"/>
        <end position="87"/>
    </location>
</feature>
<feature type="transmembrane region" description="Helical" evidence="1">
    <location>
        <begin position="223"/>
        <end position="241"/>
    </location>
</feature>
<feature type="transmembrane region" description="Helical" evidence="1">
    <location>
        <begin position="156"/>
        <end position="176"/>
    </location>
</feature>
<dbReference type="OrthoDB" id="4966979at2"/>
<gene>
    <name evidence="3" type="ORF">D1781_01520</name>
</gene>
<reference evidence="4" key="1">
    <citation type="submission" date="2018-09" db="EMBL/GenBank/DDBJ databases">
        <authorList>
            <person name="Kim I."/>
        </authorList>
    </citation>
    <scope>NUCLEOTIDE SEQUENCE [LARGE SCALE GENOMIC DNA]</scope>
    <source>
        <strain evidence="4">DD4a</strain>
    </source>
</reference>
<keyword evidence="4" id="KW-1185">Reference proteome</keyword>
<proteinExistence type="predicted"/>
<name>A0A3A1U3Z2_9MICO</name>
<feature type="transmembrane region" description="Helical" evidence="1">
    <location>
        <begin position="188"/>
        <end position="211"/>
    </location>
</feature>
<keyword evidence="1" id="KW-0472">Membrane</keyword>
<feature type="transmembrane region" description="Helical" evidence="1">
    <location>
        <begin position="39"/>
        <end position="56"/>
    </location>
</feature>
<evidence type="ECO:0000313" key="4">
    <source>
        <dbReference type="Proteomes" id="UP000265742"/>
    </source>
</evidence>
<keyword evidence="1" id="KW-0812">Transmembrane</keyword>
<accession>A0A3A1U3Z2</accession>
<dbReference type="RefSeq" id="WP_119480521.1">
    <property type="nucleotide sequence ID" value="NZ_QXTG01000001.1"/>
</dbReference>
<organism evidence="3 4">
    <name type="scientific">Amnibacterium setariae</name>
    <dbReference type="NCBI Taxonomy" id="2306585"/>
    <lineage>
        <taxon>Bacteria</taxon>
        <taxon>Bacillati</taxon>
        <taxon>Actinomycetota</taxon>
        <taxon>Actinomycetes</taxon>
        <taxon>Micrococcales</taxon>
        <taxon>Microbacteriaceae</taxon>
        <taxon>Amnibacterium</taxon>
    </lineage>
</organism>
<keyword evidence="1" id="KW-1133">Transmembrane helix</keyword>
<evidence type="ECO:0000313" key="3">
    <source>
        <dbReference type="EMBL" id="RIX30157.1"/>
    </source>
</evidence>
<evidence type="ECO:0000256" key="1">
    <source>
        <dbReference type="SAM" id="Phobius"/>
    </source>
</evidence>
<dbReference type="InterPro" id="IPR007349">
    <property type="entry name" value="DUF418"/>
</dbReference>
<evidence type="ECO:0000259" key="2">
    <source>
        <dbReference type="Pfam" id="PF04235"/>
    </source>
</evidence>
<dbReference type="AlphaFoldDB" id="A0A3A1U3Z2"/>
<dbReference type="Proteomes" id="UP000265742">
    <property type="component" value="Unassembled WGS sequence"/>
</dbReference>
<sequence length="335" mass="34095">MDVRFAGIDAARGLAIVGMLWAHTAADGTRQSLADGRSAVLFATLAGCSIGLLTGGGRPRTGRGRRDALVSVAVRGVVLVALGLGLWTLGTPVAVVLDTYGVLFLLLLPLVFAPVPVVAAVGALAAVAGPLLVDAVGEDLQTPFTPERLLHLPAEWLVTGYYPGVVFAAYLCAGLVVARADLARRRTLLAMVVGGAGTSAVGYGGALVAGFDASAHANTTAEVLGSGGLAVAVVGALELLCSSPATGAAARTVLAPLVAAGRMPLTIYTGQLFVLAIWLLTPAAGTPPWIESWPLLVGLTTASLLFALVWQRFVGRGPLEGMLGALAKPRQRARA</sequence>
<dbReference type="Pfam" id="PF04235">
    <property type="entry name" value="DUF418"/>
    <property type="match status" value="1"/>
</dbReference>
<dbReference type="EMBL" id="QXTG01000001">
    <property type="protein sequence ID" value="RIX30157.1"/>
    <property type="molecule type" value="Genomic_DNA"/>
</dbReference>
<feature type="transmembrane region" description="Helical" evidence="1">
    <location>
        <begin position="292"/>
        <end position="310"/>
    </location>
</feature>